<dbReference type="SUPFAM" id="SSF117892">
    <property type="entry name" value="Band 7/SPFH domain"/>
    <property type="match status" value="1"/>
</dbReference>
<name>A0A0B2W2N1_TOXCA</name>
<feature type="compositionally biased region" description="Polar residues" evidence="4">
    <location>
        <begin position="1"/>
        <end position="16"/>
    </location>
</feature>
<feature type="region of interest" description="Disordered" evidence="4">
    <location>
        <begin position="1"/>
        <end position="48"/>
    </location>
</feature>
<dbReference type="PRINTS" id="PR00721">
    <property type="entry name" value="STOMATIN"/>
</dbReference>
<evidence type="ECO:0000256" key="5">
    <source>
        <dbReference type="SAM" id="Phobius"/>
    </source>
</evidence>
<protein>
    <submittedName>
        <fullName evidence="7">Mechanosensory protein 2</fullName>
    </submittedName>
</protein>
<comment type="similarity">
    <text evidence="2">Belongs to the band 7/mec-2 family.</text>
</comment>
<feature type="domain" description="Band 7" evidence="6">
    <location>
        <begin position="152"/>
        <end position="311"/>
    </location>
</feature>
<dbReference type="PROSITE" id="PS01270">
    <property type="entry name" value="BAND_7"/>
    <property type="match status" value="1"/>
</dbReference>
<evidence type="ECO:0000313" key="7">
    <source>
        <dbReference type="EMBL" id="KHN87924.1"/>
    </source>
</evidence>
<comment type="subcellular location">
    <subcellularLocation>
        <location evidence="1">Membrane</location>
    </subcellularLocation>
</comment>
<feature type="region of interest" description="Disordered" evidence="4">
    <location>
        <begin position="74"/>
        <end position="113"/>
    </location>
</feature>
<comment type="caution">
    <text evidence="7">The sequence shown here is derived from an EMBL/GenBank/DDBJ whole genome shotgun (WGS) entry which is preliminary data.</text>
</comment>
<dbReference type="InterPro" id="IPR001972">
    <property type="entry name" value="Stomatin_HflK_fam"/>
</dbReference>
<accession>A0A0B2W2N1</accession>
<organism evidence="7 8">
    <name type="scientific">Toxocara canis</name>
    <name type="common">Canine roundworm</name>
    <dbReference type="NCBI Taxonomy" id="6265"/>
    <lineage>
        <taxon>Eukaryota</taxon>
        <taxon>Metazoa</taxon>
        <taxon>Ecdysozoa</taxon>
        <taxon>Nematoda</taxon>
        <taxon>Chromadorea</taxon>
        <taxon>Rhabditida</taxon>
        <taxon>Spirurina</taxon>
        <taxon>Ascaridomorpha</taxon>
        <taxon>Ascaridoidea</taxon>
        <taxon>Toxocaridae</taxon>
        <taxon>Toxocara</taxon>
    </lineage>
</organism>
<dbReference type="GO" id="GO:0005886">
    <property type="term" value="C:plasma membrane"/>
    <property type="evidence" value="ECO:0007669"/>
    <property type="project" value="InterPro"/>
</dbReference>
<dbReference type="PANTHER" id="PTHR10264:SF19">
    <property type="entry name" value="AT06885P-RELATED"/>
    <property type="match status" value="1"/>
</dbReference>
<evidence type="ECO:0000256" key="4">
    <source>
        <dbReference type="SAM" id="MobiDB-lite"/>
    </source>
</evidence>
<dbReference type="InterPro" id="IPR018080">
    <property type="entry name" value="Band_7/stomatin-like_CS"/>
</dbReference>
<reference evidence="7 8" key="1">
    <citation type="submission" date="2014-11" db="EMBL/GenBank/DDBJ databases">
        <title>Genetic blueprint of the zoonotic pathogen Toxocara canis.</title>
        <authorList>
            <person name="Zhu X.-Q."/>
            <person name="Korhonen P.K."/>
            <person name="Cai H."/>
            <person name="Young N.D."/>
            <person name="Nejsum P."/>
            <person name="von Samson-Himmelstjerna G."/>
            <person name="Boag P.R."/>
            <person name="Tan P."/>
            <person name="Li Q."/>
            <person name="Min J."/>
            <person name="Yang Y."/>
            <person name="Wang X."/>
            <person name="Fang X."/>
            <person name="Hall R.S."/>
            <person name="Hofmann A."/>
            <person name="Sternberg P.W."/>
            <person name="Jex A.R."/>
            <person name="Gasser R.B."/>
        </authorList>
    </citation>
    <scope>NUCLEOTIDE SEQUENCE [LARGE SCALE GENOMIC DNA]</scope>
    <source>
        <strain evidence="7">PN_DK_2014</strain>
    </source>
</reference>
<sequence>MSASGRQSVVSLVSSTDNHRNNRVETRLMDEGAMLPSSSSKDDDILSESSDEVEAVAMQILDIISEQRKSVASVKESTVSAESEKHSVIEERTEPSTLKPNGTDAAKKQSMKDDREGVGEANIQNEFGICGWILTILSYILIFFTLPISACLCIKVVQEYERAVIFRLGRLMPGGAKGPGIFFIVPCIDTYRKVDLRVLSFEVPPQEILSKDSVTVAVDAVVYFRISNATISVTNVEDAARSTKLLAQTTLRNILGTKTLAEMLSDREAISLQMQSTLDEATEPWGVKVERVEVKDVRLPIQLQRAMASEAEAAREARAKMKKADLRKHFYSIDDPTIAGDHDTNGEVIVAEGEQKASRALKEAAEVIAESPSALQLRYLQTLNSISAEKNSTIIFPFPIDLLSSFLQHTAPKVGSAKSHTS</sequence>
<keyword evidence="8" id="KW-1185">Reference proteome</keyword>
<evidence type="ECO:0000256" key="2">
    <source>
        <dbReference type="ARBA" id="ARBA00008164"/>
    </source>
</evidence>
<feature type="compositionally biased region" description="Basic and acidic residues" evidence="4">
    <location>
        <begin position="17"/>
        <end position="30"/>
    </location>
</feature>
<keyword evidence="3 5" id="KW-0472">Membrane</keyword>
<dbReference type="OrthoDB" id="2105077at2759"/>
<dbReference type="Gene3D" id="6.10.250.2090">
    <property type="match status" value="1"/>
</dbReference>
<dbReference type="FunFam" id="3.30.479.30:FF:000002">
    <property type="entry name" value="band 7 protein AGAP004871"/>
    <property type="match status" value="1"/>
</dbReference>
<dbReference type="InterPro" id="IPR043202">
    <property type="entry name" value="Band-7_stomatin-like"/>
</dbReference>
<evidence type="ECO:0000256" key="3">
    <source>
        <dbReference type="ARBA" id="ARBA00023136"/>
    </source>
</evidence>
<dbReference type="PANTHER" id="PTHR10264">
    <property type="entry name" value="BAND 7 PROTEIN-RELATED"/>
    <property type="match status" value="1"/>
</dbReference>
<dbReference type="Pfam" id="PF01145">
    <property type="entry name" value="Band_7"/>
    <property type="match status" value="1"/>
</dbReference>
<dbReference type="InterPro" id="IPR036013">
    <property type="entry name" value="Band_7/SPFH_dom_sf"/>
</dbReference>
<evidence type="ECO:0000256" key="1">
    <source>
        <dbReference type="ARBA" id="ARBA00004370"/>
    </source>
</evidence>
<dbReference type="AlphaFoldDB" id="A0A0B2W2N1"/>
<gene>
    <name evidence="7" type="primary">mec-2</name>
    <name evidence="7" type="ORF">Tcan_18816</name>
</gene>
<dbReference type="SMART" id="SM00244">
    <property type="entry name" value="PHB"/>
    <property type="match status" value="1"/>
</dbReference>
<keyword evidence="5" id="KW-0812">Transmembrane</keyword>
<dbReference type="Gene3D" id="3.30.479.30">
    <property type="entry name" value="Band 7 domain"/>
    <property type="match status" value="1"/>
</dbReference>
<evidence type="ECO:0000259" key="6">
    <source>
        <dbReference type="SMART" id="SM00244"/>
    </source>
</evidence>
<feature type="compositionally biased region" description="Basic and acidic residues" evidence="4">
    <location>
        <begin position="82"/>
        <end position="94"/>
    </location>
</feature>
<dbReference type="STRING" id="6265.A0A0B2W2N1"/>
<dbReference type="InterPro" id="IPR001107">
    <property type="entry name" value="Band_7"/>
</dbReference>
<proteinExistence type="inferred from homology"/>
<evidence type="ECO:0000313" key="8">
    <source>
        <dbReference type="Proteomes" id="UP000031036"/>
    </source>
</evidence>
<keyword evidence="5" id="KW-1133">Transmembrane helix</keyword>
<dbReference type="Proteomes" id="UP000031036">
    <property type="component" value="Unassembled WGS sequence"/>
</dbReference>
<dbReference type="EMBL" id="JPKZ01000319">
    <property type="protein sequence ID" value="KHN87924.1"/>
    <property type="molecule type" value="Genomic_DNA"/>
</dbReference>
<feature type="transmembrane region" description="Helical" evidence="5">
    <location>
        <begin position="132"/>
        <end position="157"/>
    </location>
</feature>